<evidence type="ECO:0000313" key="1">
    <source>
        <dbReference type="EMBL" id="SJM89750.1"/>
    </source>
</evidence>
<dbReference type="Proteomes" id="UP000195667">
    <property type="component" value="Unassembled WGS sequence"/>
</dbReference>
<gene>
    <name evidence="1" type="ORF">CRENPOLYSF1_120009</name>
</gene>
<name>A0A1R4H121_9GAMM</name>
<dbReference type="RefSeq" id="WP_140396759.1">
    <property type="nucleotide sequence ID" value="NZ_FUKI01000024.1"/>
</dbReference>
<evidence type="ECO:0000313" key="2">
    <source>
        <dbReference type="Proteomes" id="UP000195667"/>
    </source>
</evidence>
<sequence>MKIWYGTILVTTVVLTSYLVIVMGKHLPMISQDLAMSQESLKTLQEQLTQQNTLLEALQADVKALSGNKSGVSVPKPSQDDKRKAAIEALRSGFAKLTEAEAKHKQGDLTIAVDSLKASKQALWQAGDVLTSDQDALRALMTPIDVIISQWKKGDKTADSLKISTAVKTILQKLDGHS</sequence>
<protein>
    <submittedName>
        <fullName evidence="1">Uncharacterized protein</fullName>
    </submittedName>
</protein>
<dbReference type="EMBL" id="FUKI01000024">
    <property type="protein sequence ID" value="SJM89750.1"/>
    <property type="molecule type" value="Genomic_DNA"/>
</dbReference>
<keyword evidence="2" id="KW-1185">Reference proteome</keyword>
<dbReference type="AlphaFoldDB" id="A0A1R4H121"/>
<organism evidence="1 2">
    <name type="scientific">Crenothrix polyspora</name>
    <dbReference type="NCBI Taxonomy" id="360316"/>
    <lineage>
        <taxon>Bacteria</taxon>
        <taxon>Pseudomonadati</taxon>
        <taxon>Pseudomonadota</taxon>
        <taxon>Gammaproteobacteria</taxon>
        <taxon>Methylococcales</taxon>
        <taxon>Crenotrichaceae</taxon>
        <taxon>Crenothrix</taxon>
    </lineage>
</organism>
<reference evidence="2" key="1">
    <citation type="submission" date="2017-02" db="EMBL/GenBank/DDBJ databases">
        <authorList>
            <person name="Daims H."/>
        </authorList>
    </citation>
    <scope>NUCLEOTIDE SEQUENCE [LARGE SCALE GENOMIC DNA]</scope>
</reference>
<proteinExistence type="predicted"/>
<accession>A0A1R4H121</accession>